<dbReference type="GO" id="GO:0008094">
    <property type="term" value="F:ATP-dependent activity, acting on DNA"/>
    <property type="evidence" value="ECO:0007669"/>
    <property type="project" value="InterPro"/>
</dbReference>
<keyword evidence="2" id="KW-0479">Metal-binding</keyword>
<dbReference type="GO" id="GO:0003677">
    <property type="term" value="F:DNA binding"/>
    <property type="evidence" value="ECO:0007669"/>
    <property type="project" value="InterPro"/>
</dbReference>
<evidence type="ECO:0000256" key="3">
    <source>
        <dbReference type="ARBA" id="ARBA00022741"/>
    </source>
</evidence>
<dbReference type="GO" id="GO:0008233">
    <property type="term" value="F:peptidase activity"/>
    <property type="evidence" value="ECO:0007669"/>
    <property type="project" value="UniProtKB-KW"/>
</dbReference>
<dbReference type="PANTHER" id="PTHR43270">
    <property type="entry name" value="BETA-ALA-HIS DIPEPTIDASE"/>
    <property type="match status" value="1"/>
</dbReference>
<protein>
    <recommendedName>
        <fullName evidence="6">RecA family profile 2 domain-containing protein</fullName>
    </recommendedName>
</protein>
<dbReference type="PROSITE" id="PS50163">
    <property type="entry name" value="RECA_3"/>
    <property type="match status" value="1"/>
</dbReference>
<dbReference type="GO" id="GO:0005524">
    <property type="term" value="F:ATP binding"/>
    <property type="evidence" value="ECO:0007669"/>
    <property type="project" value="UniProtKB-KW"/>
</dbReference>
<accession>A0A381U1N7</accession>
<dbReference type="GO" id="GO:0006259">
    <property type="term" value="P:DNA metabolic process"/>
    <property type="evidence" value="ECO:0007669"/>
    <property type="project" value="InterPro"/>
</dbReference>
<name>A0A381U1N7_9ZZZZ</name>
<dbReference type="InterPro" id="IPR020587">
    <property type="entry name" value="RecA_monomer-monomer_interface"/>
</dbReference>
<dbReference type="InterPro" id="IPR051458">
    <property type="entry name" value="Cyt/Met_Dipeptidase"/>
</dbReference>
<dbReference type="GO" id="GO:0046872">
    <property type="term" value="F:metal ion binding"/>
    <property type="evidence" value="ECO:0007669"/>
    <property type="project" value="UniProtKB-KW"/>
</dbReference>
<dbReference type="SUPFAM" id="SSF53187">
    <property type="entry name" value="Zn-dependent exopeptidases"/>
    <property type="match status" value="1"/>
</dbReference>
<keyword evidence="3" id="KW-0547">Nucleotide-binding</keyword>
<evidence type="ECO:0000256" key="5">
    <source>
        <dbReference type="ARBA" id="ARBA00022840"/>
    </source>
</evidence>
<feature type="domain" description="RecA family profile 2" evidence="6">
    <location>
        <begin position="317"/>
        <end position="377"/>
    </location>
</feature>
<dbReference type="AlphaFoldDB" id="A0A381U1N7"/>
<gene>
    <name evidence="7" type="ORF">METZ01_LOCUS74848</name>
</gene>
<evidence type="ECO:0000256" key="2">
    <source>
        <dbReference type="ARBA" id="ARBA00022723"/>
    </source>
</evidence>
<dbReference type="Gene3D" id="3.30.70.360">
    <property type="match status" value="1"/>
</dbReference>
<evidence type="ECO:0000256" key="1">
    <source>
        <dbReference type="ARBA" id="ARBA00022670"/>
    </source>
</evidence>
<dbReference type="PANTHER" id="PTHR43270:SF4">
    <property type="entry name" value="CARNOSINE DIPEPTIDASE 2, ISOFORM A"/>
    <property type="match status" value="1"/>
</dbReference>
<keyword evidence="5" id="KW-0067">ATP-binding</keyword>
<dbReference type="Pfam" id="PF07687">
    <property type="entry name" value="M20_dimer"/>
    <property type="match status" value="1"/>
</dbReference>
<reference evidence="7" key="1">
    <citation type="submission" date="2018-05" db="EMBL/GenBank/DDBJ databases">
        <authorList>
            <person name="Lanie J.A."/>
            <person name="Ng W.-L."/>
            <person name="Kazmierczak K.M."/>
            <person name="Andrzejewski T.M."/>
            <person name="Davidsen T.M."/>
            <person name="Wayne K.J."/>
            <person name="Tettelin H."/>
            <person name="Glass J.I."/>
            <person name="Rusch D."/>
            <person name="Podicherti R."/>
            <person name="Tsui H.-C.T."/>
            <person name="Winkler M.E."/>
        </authorList>
    </citation>
    <scope>NUCLEOTIDE SEQUENCE</scope>
</reference>
<dbReference type="InterPro" id="IPR011650">
    <property type="entry name" value="Peptidase_M20_dimer"/>
</dbReference>
<dbReference type="EMBL" id="UINC01005544">
    <property type="protein sequence ID" value="SVA21994.1"/>
    <property type="molecule type" value="Genomic_DNA"/>
</dbReference>
<dbReference type="GO" id="GO:0006508">
    <property type="term" value="P:proteolysis"/>
    <property type="evidence" value="ECO:0007669"/>
    <property type="project" value="UniProtKB-KW"/>
</dbReference>
<evidence type="ECO:0000259" key="6">
    <source>
        <dbReference type="PROSITE" id="PS50163"/>
    </source>
</evidence>
<keyword evidence="4" id="KW-0378">Hydrolase</keyword>
<dbReference type="InterPro" id="IPR002933">
    <property type="entry name" value="Peptidase_M20"/>
</dbReference>
<sequence length="467" mass="51590">MINHSKNGSYINEFWDKHITPTLIDYIRIPNKSPDFDPDWLKNGHMTKALKLASDWAEKYKPDGSTVHIFQEQDRTPLIMIDCPGNTQGNILMYGHLDKQPEMQGWRDGLGPWNPVLKGDKLYGRGGADDGYAMFASTAAVRSLKDQNLDHPRIIILIEFSEESGSPDLPFYMDHCASLIGKPDLVICLDSGARNYEQFWTTTSLRGLIGCTLRVDVLTEGVHSGSASGIVPSSFRVLRQLLSRLEDESSGTILLEDLNVNIPERRIGDAKSMVDALDGELDQFPWHGSMNSTTSDPVEGALRQTWKPALSIVGMDGIPAIKDGGNVLRPYSEVKLSMRIPPTLDKEIAVRVMKKALTENPPYDASITVEFDEPATGWNAPELEPWLDSAIQEASHAYFNKPALSMGEGGTIPFMAMLGKKFPKAQFVITGILGPQSNAHGPNEFIHIPYAKNLTASIASIIQQFPV</sequence>
<organism evidence="7">
    <name type="scientific">marine metagenome</name>
    <dbReference type="NCBI Taxonomy" id="408172"/>
    <lineage>
        <taxon>unclassified sequences</taxon>
        <taxon>metagenomes</taxon>
        <taxon>ecological metagenomes</taxon>
    </lineage>
</organism>
<dbReference type="Gene3D" id="3.40.630.10">
    <property type="entry name" value="Zn peptidases"/>
    <property type="match status" value="1"/>
</dbReference>
<dbReference type="Pfam" id="PF01546">
    <property type="entry name" value="Peptidase_M20"/>
    <property type="match status" value="1"/>
</dbReference>
<proteinExistence type="predicted"/>
<keyword evidence="1" id="KW-0645">Protease</keyword>
<evidence type="ECO:0000313" key="7">
    <source>
        <dbReference type="EMBL" id="SVA21994.1"/>
    </source>
</evidence>
<evidence type="ECO:0000256" key="4">
    <source>
        <dbReference type="ARBA" id="ARBA00022801"/>
    </source>
</evidence>